<keyword evidence="4" id="KW-0808">Transferase</keyword>
<dbReference type="InterPro" id="IPR036414">
    <property type="entry name" value="YaeB_N_sf"/>
</dbReference>
<name>A0A1M7CWA6_9RHOB</name>
<dbReference type="PROSITE" id="PS51668">
    <property type="entry name" value="TSAA_2"/>
    <property type="match status" value="1"/>
</dbReference>
<dbReference type="PANTHER" id="PTHR12818:SF0">
    <property type="entry name" value="TRNA (ADENINE(37)-N6)-METHYLTRANSFERASE"/>
    <property type="match status" value="1"/>
</dbReference>
<evidence type="ECO:0000256" key="1">
    <source>
        <dbReference type="ARBA" id="ARBA00022691"/>
    </source>
</evidence>
<keyword evidence="1" id="KW-0949">S-adenosyl-L-methionine</keyword>
<dbReference type="NCBIfam" id="TIGR00104">
    <property type="entry name" value="tRNA_TsaA"/>
    <property type="match status" value="1"/>
</dbReference>
<dbReference type="SUPFAM" id="SSF118196">
    <property type="entry name" value="YaeB-like"/>
    <property type="match status" value="1"/>
</dbReference>
<reference evidence="4 5" key="1">
    <citation type="submission" date="2016-11" db="EMBL/GenBank/DDBJ databases">
        <authorList>
            <person name="Jaros S."/>
            <person name="Januszkiewicz K."/>
            <person name="Wedrychowicz H."/>
        </authorList>
    </citation>
    <scope>NUCLEOTIDE SEQUENCE [LARGE SCALE GENOMIC DNA]</scope>
    <source>
        <strain evidence="4 5">DSM 29589</strain>
    </source>
</reference>
<dbReference type="CDD" id="cd09281">
    <property type="entry name" value="UPF0066"/>
    <property type="match status" value="1"/>
</dbReference>
<protein>
    <submittedName>
        <fullName evidence="4">tRNA-Thr(GGU) m(6)t(6)A37 methyltransferase TsaA</fullName>
    </submittedName>
</protein>
<dbReference type="Gene3D" id="2.40.30.70">
    <property type="entry name" value="YaeB-like"/>
    <property type="match status" value="1"/>
</dbReference>
<accession>A0A1M7CWA6</accession>
<dbReference type="OrthoDB" id="9804309at2"/>
<evidence type="ECO:0000259" key="3">
    <source>
        <dbReference type="PROSITE" id="PS51668"/>
    </source>
</evidence>
<dbReference type="InterPro" id="IPR036413">
    <property type="entry name" value="YaeB-like_sf"/>
</dbReference>
<dbReference type="RefSeq" id="WP_073034689.1">
    <property type="nucleotide sequence ID" value="NZ_BMLR01000005.1"/>
</dbReference>
<dbReference type="GO" id="GO:0008168">
    <property type="term" value="F:methyltransferase activity"/>
    <property type="evidence" value="ECO:0007669"/>
    <property type="project" value="UniProtKB-KW"/>
</dbReference>
<dbReference type="InterPro" id="IPR040372">
    <property type="entry name" value="YaeB-like"/>
</dbReference>
<proteinExistence type="inferred from homology"/>
<sequence length="159" mass="18167">MQSRLRPGEETTDTAEPRDAALHFIGRIHTPWDSREFCPRQGKQDGPECRIEVFPPWDRALEGIETYGRLEILYWLDRSRRDLIRQNPKGDGTRFFGTFALRSPQRPNPIGTALVRLERVEGNVLVVRGLDCLNGTPLIDIKPDRCEFTPKAPDKPGSE</sequence>
<evidence type="ECO:0000256" key="2">
    <source>
        <dbReference type="ARBA" id="ARBA00033753"/>
    </source>
</evidence>
<dbReference type="EMBL" id="FRBR01000005">
    <property type="protein sequence ID" value="SHL71532.1"/>
    <property type="molecule type" value="Genomic_DNA"/>
</dbReference>
<evidence type="ECO:0000313" key="5">
    <source>
        <dbReference type="Proteomes" id="UP000183974"/>
    </source>
</evidence>
<keyword evidence="4" id="KW-0489">Methyltransferase</keyword>
<dbReference type="Proteomes" id="UP000183974">
    <property type="component" value="Unassembled WGS sequence"/>
</dbReference>
<dbReference type="GO" id="GO:0032259">
    <property type="term" value="P:methylation"/>
    <property type="evidence" value="ECO:0007669"/>
    <property type="project" value="UniProtKB-KW"/>
</dbReference>
<gene>
    <name evidence="4" type="ORF">SAMN05444398_10514</name>
</gene>
<keyword evidence="5" id="KW-1185">Reference proteome</keyword>
<comment type="similarity">
    <text evidence="2">Belongs to the tRNA methyltransferase O family.</text>
</comment>
<dbReference type="PANTHER" id="PTHR12818">
    <property type="entry name" value="TRNA (ADENINE(37)-N6)-METHYLTRANSFERASE"/>
    <property type="match status" value="1"/>
</dbReference>
<dbReference type="InterPro" id="IPR023370">
    <property type="entry name" value="TrmO-like_N"/>
</dbReference>
<dbReference type="Pfam" id="PF01980">
    <property type="entry name" value="TrmO_N"/>
    <property type="match status" value="1"/>
</dbReference>
<feature type="domain" description="TsaA-like" evidence="3">
    <location>
        <begin position="22"/>
        <end position="153"/>
    </location>
</feature>
<dbReference type="STRING" id="337701.SAMN05444398_10514"/>
<dbReference type="AlphaFoldDB" id="A0A1M7CWA6"/>
<organism evidence="4 5">
    <name type="scientific">Roseovarius pacificus</name>
    <dbReference type="NCBI Taxonomy" id="337701"/>
    <lineage>
        <taxon>Bacteria</taxon>
        <taxon>Pseudomonadati</taxon>
        <taxon>Pseudomonadota</taxon>
        <taxon>Alphaproteobacteria</taxon>
        <taxon>Rhodobacterales</taxon>
        <taxon>Roseobacteraceae</taxon>
        <taxon>Roseovarius</taxon>
    </lineage>
</organism>
<evidence type="ECO:0000313" key="4">
    <source>
        <dbReference type="EMBL" id="SHL71532.1"/>
    </source>
</evidence>